<protein>
    <submittedName>
        <fullName evidence="2">Uncharacterized protein</fullName>
    </submittedName>
</protein>
<dbReference type="Proteomes" id="UP000007882">
    <property type="component" value="Chromosome"/>
</dbReference>
<keyword evidence="1" id="KW-0472">Membrane</keyword>
<dbReference type="InterPro" id="IPR045629">
    <property type="entry name" value="DUF6232"/>
</dbReference>
<keyword evidence="3" id="KW-1185">Reference proteome</keyword>
<gene>
    <name evidence="2" type="ordered locus">AMIS_53810</name>
</gene>
<dbReference type="STRING" id="512565.AMIS_53810"/>
<accession>I0HC64</accession>
<organism evidence="2 3">
    <name type="scientific">Actinoplanes missouriensis (strain ATCC 14538 / DSM 43046 / CBS 188.64 / JCM 3121 / NBRC 102363 / NCIMB 12654 / NRRL B-3342 / UNCC 431)</name>
    <dbReference type="NCBI Taxonomy" id="512565"/>
    <lineage>
        <taxon>Bacteria</taxon>
        <taxon>Bacillati</taxon>
        <taxon>Actinomycetota</taxon>
        <taxon>Actinomycetes</taxon>
        <taxon>Micromonosporales</taxon>
        <taxon>Micromonosporaceae</taxon>
        <taxon>Actinoplanes</taxon>
    </lineage>
</organism>
<dbReference type="RefSeq" id="WP_014445489.1">
    <property type="nucleotide sequence ID" value="NC_017093.1"/>
</dbReference>
<name>I0HC64_ACTM4</name>
<dbReference type="KEGG" id="ams:AMIS_53810"/>
<keyword evidence="1" id="KW-0812">Transmembrane</keyword>
<proteinExistence type="predicted"/>
<dbReference type="HOGENOM" id="CLU_147818_0_0_11"/>
<reference evidence="2 3" key="1">
    <citation type="submission" date="2012-02" db="EMBL/GenBank/DDBJ databases">
        <title>Complete genome sequence of Actinoplanes missouriensis 431 (= NBRC 102363).</title>
        <authorList>
            <person name="Ohnishi Y."/>
            <person name="Ishikawa J."/>
            <person name="Sekine M."/>
            <person name="Hosoyama A."/>
            <person name="Harada T."/>
            <person name="Narita H."/>
            <person name="Hata T."/>
            <person name="Konno Y."/>
            <person name="Tutikane K."/>
            <person name="Fujita N."/>
            <person name="Horinouchi S."/>
            <person name="Hayakawa M."/>
        </authorList>
    </citation>
    <scope>NUCLEOTIDE SEQUENCE [LARGE SCALE GENOMIC DNA]</scope>
    <source>
        <strain evidence="3">ATCC 14538 / DSM 43046 / CBS 188.64 / JCM 3121 / NBRC 102363 / NCIMB 12654 / NRRL B-3342 / UNCC 431</strain>
    </source>
</reference>
<sequence length="138" mass="15382">MEMPVFYRGPRAYITHRVIEVPECGRRRYPVDGLSDVRVVVDEVVPAAPGSRVSGVSALVAAVVQLRVVGPSSVPVAAMLFLVLGACAVFCLVRRPRRRWRLRAGYQGRAVEIFTSEDSREFAEVRRGLVRALEYHDS</sequence>
<dbReference type="Pfam" id="PF19744">
    <property type="entry name" value="DUF6232"/>
    <property type="match status" value="1"/>
</dbReference>
<feature type="transmembrane region" description="Helical" evidence="1">
    <location>
        <begin position="74"/>
        <end position="93"/>
    </location>
</feature>
<dbReference type="EMBL" id="AP012319">
    <property type="protein sequence ID" value="BAL90601.1"/>
    <property type="molecule type" value="Genomic_DNA"/>
</dbReference>
<evidence type="ECO:0000313" key="2">
    <source>
        <dbReference type="EMBL" id="BAL90601.1"/>
    </source>
</evidence>
<dbReference type="OrthoDB" id="3296259at2"/>
<evidence type="ECO:0000256" key="1">
    <source>
        <dbReference type="SAM" id="Phobius"/>
    </source>
</evidence>
<evidence type="ECO:0000313" key="3">
    <source>
        <dbReference type="Proteomes" id="UP000007882"/>
    </source>
</evidence>
<dbReference type="PATRIC" id="fig|512565.3.peg.5374"/>
<keyword evidence="1" id="KW-1133">Transmembrane helix</keyword>
<dbReference type="AlphaFoldDB" id="I0HC64"/>